<accession>A0A7X1ZBU2</accession>
<reference evidence="1 2" key="1">
    <citation type="submission" date="2019-10" db="EMBL/GenBank/DDBJ databases">
        <authorList>
            <person name="Dong K."/>
        </authorList>
    </citation>
    <scope>NUCLEOTIDE SEQUENCE [LARGE SCALE GENOMIC DNA]</scope>
    <source>
        <strain evidence="1 2">DSM 28960</strain>
    </source>
</reference>
<gene>
    <name evidence="1" type="ORF">GHI93_11430</name>
</gene>
<name>A0A7X1ZBU2_9LACT</name>
<sequence length="50" mass="6001">MSNVVNSDRDRANKVLNYGYSKDRDIKVDYDDKDIDYFHNEFKKKLEGLK</sequence>
<dbReference type="RefSeq" id="WP_153497159.1">
    <property type="nucleotide sequence ID" value="NZ_CBCRWP010000037.1"/>
</dbReference>
<comment type="caution">
    <text evidence="1">The sequence shown here is derived from an EMBL/GenBank/DDBJ whole genome shotgun (WGS) entry which is preliminary data.</text>
</comment>
<dbReference type="AlphaFoldDB" id="A0A7X1ZBU2"/>
<dbReference type="Proteomes" id="UP000439550">
    <property type="component" value="Unassembled WGS sequence"/>
</dbReference>
<evidence type="ECO:0000313" key="1">
    <source>
        <dbReference type="EMBL" id="MQW40531.1"/>
    </source>
</evidence>
<dbReference type="EMBL" id="WITJ01000022">
    <property type="protein sequence ID" value="MQW40531.1"/>
    <property type="molecule type" value="Genomic_DNA"/>
</dbReference>
<proteinExistence type="predicted"/>
<evidence type="ECO:0000313" key="2">
    <source>
        <dbReference type="Proteomes" id="UP000439550"/>
    </source>
</evidence>
<protein>
    <submittedName>
        <fullName evidence="1">Uncharacterized protein</fullName>
    </submittedName>
</protein>
<keyword evidence="2" id="KW-1185">Reference proteome</keyword>
<organism evidence="1 2">
    <name type="scientific">Lactococcus hircilactis</name>
    <dbReference type="NCBI Taxonomy" id="1494462"/>
    <lineage>
        <taxon>Bacteria</taxon>
        <taxon>Bacillati</taxon>
        <taxon>Bacillota</taxon>
        <taxon>Bacilli</taxon>
        <taxon>Lactobacillales</taxon>
        <taxon>Streptococcaceae</taxon>
        <taxon>Lactococcus</taxon>
    </lineage>
</organism>